<dbReference type="Pfam" id="PF13639">
    <property type="entry name" value="zf-RING_2"/>
    <property type="match status" value="1"/>
</dbReference>
<dbReference type="GO" id="GO:0035091">
    <property type="term" value="F:phosphatidylinositol binding"/>
    <property type="evidence" value="ECO:0007669"/>
    <property type="project" value="InterPro"/>
</dbReference>
<proteinExistence type="predicted"/>
<evidence type="ECO:0000313" key="4">
    <source>
        <dbReference type="EMBL" id="EQC30967.1"/>
    </source>
</evidence>
<dbReference type="SUPFAM" id="SSF57850">
    <property type="entry name" value="RING/U-box"/>
    <property type="match status" value="1"/>
</dbReference>
<dbReference type="InterPro" id="IPR036871">
    <property type="entry name" value="PX_dom_sf"/>
</dbReference>
<keyword evidence="1" id="KW-0479">Metal-binding</keyword>
<evidence type="ECO:0008006" key="6">
    <source>
        <dbReference type="Google" id="ProtNLM"/>
    </source>
</evidence>
<dbReference type="PANTHER" id="PTHR22765">
    <property type="entry name" value="RING FINGER AND PROTEASE ASSOCIATED DOMAIN-CONTAINING"/>
    <property type="match status" value="1"/>
</dbReference>
<evidence type="ECO:0000256" key="1">
    <source>
        <dbReference type="PROSITE-ProRule" id="PRU00175"/>
    </source>
</evidence>
<dbReference type="Gene3D" id="3.30.1520.10">
    <property type="entry name" value="Phox-like domain"/>
    <property type="match status" value="1"/>
</dbReference>
<dbReference type="CDD" id="cd06093">
    <property type="entry name" value="PX_domain"/>
    <property type="match status" value="1"/>
</dbReference>
<feature type="domain" description="PX" evidence="3">
    <location>
        <begin position="34"/>
        <end position="163"/>
    </location>
</feature>
<dbReference type="InterPro" id="IPR051826">
    <property type="entry name" value="E3_ubiquitin-ligase_domain"/>
</dbReference>
<keyword evidence="1" id="KW-0862">Zinc</keyword>
<dbReference type="GO" id="GO:0008270">
    <property type="term" value="F:zinc ion binding"/>
    <property type="evidence" value="ECO:0007669"/>
    <property type="project" value="UniProtKB-KW"/>
</dbReference>
<dbReference type="GeneID" id="19952167"/>
<dbReference type="OrthoDB" id="3365801at2759"/>
<organism evidence="4 5">
    <name type="scientific">Saprolegnia diclina (strain VS20)</name>
    <dbReference type="NCBI Taxonomy" id="1156394"/>
    <lineage>
        <taxon>Eukaryota</taxon>
        <taxon>Sar</taxon>
        <taxon>Stramenopiles</taxon>
        <taxon>Oomycota</taxon>
        <taxon>Saprolegniomycetes</taxon>
        <taxon>Saprolegniales</taxon>
        <taxon>Saprolegniaceae</taxon>
        <taxon>Saprolegnia</taxon>
    </lineage>
</organism>
<dbReference type="InterPro" id="IPR013083">
    <property type="entry name" value="Znf_RING/FYVE/PHD"/>
</dbReference>
<keyword evidence="5" id="KW-1185">Reference proteome</keyword>
<dbReference type="Proteomes" id="UP000030762">
    <property type="component" value="Unassembled WGS sequence"/>
</dbReference>
<dbReference type="VEuPathDB" id="FungiDB:SDRG_11440"/>
<dbReference type="RefSeq" id="XP_008615705.1">
    <property type="nucleotide sequence ID" value="XM_008617483.1"/>
</dbReference>
<dbReference type="GO" id="GO:0061630">
    <property type="term" value="F:ubiquitin protein ligase activity"/>
    <property type="evidence" value="ECO:0007669"/>
    <property type="project" value="TreeGrafter"/>
</dbReference>
<dbReference type="OMA" id="WIFDRRY"/>
<dbReference type="PANTHER" id="PTHR22765:SF434">
    <property type="entry name" value="GB|AAD18119.1-RELATED"/>
    <property type="match status" value="1"/>
</dbReference>
<dbReference type="InterPro" id="IPR001683">
    <property type="entry name" value="PX_dom"/>
</dbReference>
<dbReference type="eggNOG" id="KOG0800">
    <property type="taxonomic scope" value="Eukaryota"/>
</dbReference>
<dbReference type="STRING" id="1156394.T0RM19"/>
<evidence type="ECO:0000259" key="3">
    <source>
        <dbReference type="PROSITE" id="PS50195"/>
    </source>
</evidence>
<dbReference type="PROSITE" id="PS50089">
    <property type="entry name" value="ZF_RING_2"/>
    <property type="match status" value="1"/>
</dbReference>
<dbReference type="SMART" id="SM00184">
    <property type="entry name" value="RING"/>
    <property type="match status" value="1"/>
</dbReference>
<evidence type="ECO:0000259" key="2">
    <source>
        <dbReference type="PROSITE" id="PS50089"/>
    </source>
</evidence>
<dbReference type="InParanoid" id="T0RM19"/>
<feature type="domain" description="RING-type" evidence="2">
    <location>
        <begin position="176"/>
        <end position="217"/>
    </location>
</feature>
<dbReference type="InterPro" id="IPR001841">
    <property type="entry name" value="Znf_RING"/>
</dbReference>
<dbReference type="Gene3D" id="3.30.40.10">
    <property type="entry name" value="Zinc/RING finger domain, C3HC4 (zinc finger)"/>
    <property type="match status" value="1"/>
</dbReference>
<accession>T0RM19</accession>
<gene>
    <name evidence="4" type="ORF">SDRG_11440</name>
</gene>
<protein>
    <recommendedName>
        <fullName evidence="6">RING-type domain-containing protein</fullName>
    </recommendedName>
</protein>
<dbReference type="AlphaFoldDB" id="T0RM19"/>
<reference evidence="4 5" key="1">
    <citation type="submission" date="2012-04" db="EMBL/GenBank/DDBJ databases">
        <title>The Genome Sequence of Saprolegnia declina VS20.</title>
        <authorList>
            <consortium name="The Broad Institute Genome Sequencing Platform"/>
            <person name="Russ C."/>
            <person name="Nusbaum C."/>
            <person name="Tyler B."/>
            <person name="van West P."/>
            <person name="Dieguez-Uribeondo J."/>
            <person name="de Bruijn I."/>
            <person name="Tripathy S."/>
            <person name="Jiang R."/>
            <person name="Young S.K."/>
            <person name="Zeng Q."/>
            <person name="Gargeya S."/>
            <person name="Fitzgerald M."/>
            <person name="Haas B."/>
            <person name="Abouelleil A."/>
            <person name="Alvarado L."/>
            <person name="Arachchi H.M."/>
            <person name="Berlin A."/>
            <person name="Chapman S.B."/>
            <person name="Goldberg J."/>
            <person name="Griggs A."/>
            <person name="Gujja S."/>
            <person name="Hansen M."/>
            <person name="Howarth C."/>
            <person name="Imamovic A."/>
            <person name="Larimer J."/>
            <person name="McCowen C."/>
            <person name="Montmayeur A."/>
            <person name="Murphy C."/>
            <person name="Neiman D."/>
            <person name="Pearson M."/>
            <person name="Priest M."/>
            <person name="Roberts A."/>
            <person name="Saif S."/>
            <person name="Shea T."/>
            <person name="Sisk P."/>
            <person name="Sykes S."/>
            <person name="Wortman J."/>
            <person name="Nusbaum C."/>
            <person name="Birren B."/>
        </authorList>
    </citation>
    <scope>NUCLEOTIDE SEQUENCE [LARGE SCALE GENOMIC DNA]</scope>
    <source>
        <strain evidence="4 5">VS20</strain>
    </source>
</reference>
<dbReference type="GO" id="GO:0006511">
    <property type="term" value="P:ubiquitin-dependent protein catabolic process"/>
    <property type="evidence" value="ECO:0007669"/>
    <property type="project" value="TreeGrafter"/>
</dbReference>
<name>T0RM19_SAPDV</name>
<keyword evidence="1" id="KW-0863">Zinc-finger</keyword>
<sequence>MTTQPTLAVKRQAPEHDAVLKCPSVAKTPRVYSLGATKVTTRTKGNLAGADAYMSYRFAVVCPRTTSWWIFDRRYSDFYALRALLRDLSSTTDAKAQQIASGPFPRRRLVFAVDNRSIVDERSEGLARFTADVARLVAATPDDRKGDDVGQLVGSFLRAPRRSEALRKPCSLPHDCPICLEETTAGDRSLRTACGHSFHEACLVKWLETEATCPLCRASATHGTLN</sequence>
<dbReference type="PROSITE" id="PS50195">
    <property type="entry name" value="PX"/>
    <property type="match status" value="1"/>
</dbReference>
<dbReference type="EMBL" id="JH767172">
    <property type="protein sequence ID" value="EQC30967.1"/>
    <property type="molecule type" value="Genomic_DNA"/>
</dbReference>
<dbReference type="SUPFAM" id="SSF64268">
    <property type="entry name" value="PX domain"/>
    <property type="match status" value="1"/>
</dbReference>
<evidence type="ECO:0000313" key="5">
    <source>
        <dbReference type="Proteomes" id="UP000030762"/>
    </source>
</evidence>
<dbReference type="Pfam" id="PF00787">
    <property type="entry name" value="PX"/>
    <property type="match status" value="1"/>
</dbReference>